<keyword evidence="2" id="KW-1185">Reference proteome</keyword>
<dbReference type="AlphaFoldDB" id="Q8TL46"/>
<dbReference type="HOGENOM" id="CLU_2839429_0_0_2"/>
<reference evidence="1 2" key="1">
    <citation type="journal article" date="2002" name="Genome Res.">
        <title>The genome of Methanosarcina acetivorans reveals extensive metabolic and physiological diversity.</title>
        <authorList>
            <person name="Galagan J.E."/>
            <person name="Nusbaum C."/>
            <person name="Roy A."/>
            <person name="Endrizzi M.G."/>
            <person name="Macdonald P."/>
            <person name="FitzHugh W."/>
            <person name="Calvo S."/>
            <person name="Engels R."/>
            <person name="Smirnov S."/>
            <person name="Atnoor D."/>
            <person name="Brown A."/>
            <person name="Allen N."/>
            <person name="Naylor J."/>
            <person name="Stange-Thomann N."/>
            <person name="DeArellano K."/>
            <person name="Johnson R."/>
            <person name="Linton L."/>
            <person name="McEwan P."/>
            <person name="McKernan K."/>
            <person name="Talamas J."/>
            <person name="Tirrell A."/>
            <person name="Ye W."/>
            <person name="Zimmer A."/>
            <person name="Barber R.D."/>
            <person name="Cann I."/>
            <person name="Graham D.E."/>
            <person name="Grahame D.A."/>
            <person name="Guss A."/>
            <person name="Hedderich R."/>
            <person name="Ingram-Smith C."/>
            <person name="Kuettner C.H."/>
            <person name="Krzycki J.A."/>
            <person name="Leigh J.A."/>
            <person name="Li W."/>
            <person name="Liu J."/>
            <person name="Mukhopadhyay B."/>
            <person name="Reeve J.N."/>
            <person name="Smith K."/>
            <person name="Springer T.A."/>
            <person name="Umayam L.A."/>
            <person name="White O."/>
            <person name="White R.H."/>
            <person name="de Macario E.C."/>
            <person name="Ferry J.G."/>
            <person name="Jarrell K.F."/>
            <person name="Jing H."/>
            <person name="Macario A.J.L."/>
            <person name="Paulsen I."/>
            <person name="Pritchett M."/>
            <person name="Sowers K.R."/>
            <person name="Swanson R.V."/>
            <person name="Zinder S.H."/>
            <person name="Lander E."/>
            <person name="Metcalf W.W."/>
            <person name="Birren B."/>
        </authorList>
    </citation>
    <scope>NUCLEOTIDE SEQUENCE [LARGE SCALE GENOMIC DNA]</scope>
    <source>
        <strain evidence="2">ATCC 35395 / DSM 2834 / JCM 12185 / C2A</strain>
    </source>
</reference>
<evidence type="ECO:0000313" key="1">
    <source>
        <dbReference type="EMBL" id="AAM06567.1"/>
    </source>
</evidence>
<evidence type="ECO:0000313" key="2">
    <source>
        <dbReference type="Proteomes" id="UP000002487"/>
    </source>
</evidence>
<protein>
    <submittedName>
        <fullName evidence="1">Uncharacterized protein</fullName>
    </submittedName>
</protein>
<dbReference type="InParanoid" id="Q8TL46"/>
<proteinExistence type="predicted"/>
<organism evidence="1 2">
    <name type="scientific">Methanosarcina acetivorans (strain ATCC 35395 / DSM 2834 / JCM 12185 / C2A)</name>
    <dbReference type="NCBI Taxonomy" id="188937"/>
    <lineage>
        <taxon>Archaea</taxon>
        <taxon>Methanobacteriati</taxon>
        <taxon>Methanobacteriota</taxon>
        <taxon>Stenosarchaea group</taxon>
        <taxon>Methanomicrobia</taxon>
        <taxon>Methanosarcinales</taxon>
        <taxon>Methanosarcinaceae</taxon>
        <taxon>Methanosarcina</taxon>
    </lineage>
</organism>
<dbReference type="Proteomes" id="UP000002487">
    <property type="component" value="Chromosome"/>
</dbReference>
<sequence>MLRGFLSFYSSVLLFFPHFLICSKYWHMLTFPGPALLPSGNGISILVYGWSGNVVEPSRRLAFKKPAFGKLVYIKFP</sequence>
<dbReference type="EMBL" id="AE010299">
    <property type="protein sequence ID" value="AAM06567.1"/>
    <property type="molecule type" value="Genomic_DNA"/>
</dbReference>
<dbReference type="KEGG" id="mac:MA_3196"/>
<gene>
    <name evidence="1" type="ordered locus">MA_3196</name>
</gene>
<dbReference type="EnsemblBacteria" id="AAM06567">
    <property type="protein sequence ID" value="AAM06567"/>
    <property type="gene ID" value="MA_3196"/>
</dbReference>
<name>Q8TL46_METAC</name>
<accession>Q8TL46</accession>